<dbReference type="AlphaFoldDB" id="A0A5P2BAB3"/>
<gene>
    <name evidence="2" type="ORF">DEJ47_12955</name>
</gene>
<sequence length="95" mass="10357">MVARPRSGHRACPGGTVIPARHPRTHAPSIAEAGAWADVLVRHQLLHAAVLAPNGQWLVQHHPHSAVEVLADPTAMVDLAAEIQHRIRSTRNQNR</sequence>
<protein>
    <submittedName>
        <fullName evidence="2">Uncharacterized protein</fullName>
    </submittedName>
</protein>
<dbReference type="Proteomes" id="UP000323046">
    <property type="component" value="Chromosome"/>
</dbReference>
<proteinExistence type="predicted"/>
<dbReference type="RefSeq" id="WP_150167941.1">
    <property type="nucleotide sequence ID" value="NZ_CP029193.1"/>
</dbReference>
<organism evidence="2 3">
    <name type="scientific">Streptomyces venezuelae</name>
    <dbReference type="NCBI Taxonomy" id="54571"/>
    <lineage>
        <taxon>Bacteria</taxon>
        <taxon>Bacillati</taxon>
        <taxon>Actinomycetota</taxon>
        <taxon>Actinomycetes</taxon>
        <taxon>Kitasatosporales</taxon>
        <taxon>Streptomycetaceae</taxon>
        <taxon>Streptomyces</taxon>
    </lineage>
</organism>
<evidence type="ECO:0000256" key="1">
    <source>
        <dbReference type="SAM" id="MobiDB-lite"/>
    </source>
</evidence>
<keyword evidence="3" id="KW-1185">Reference proteome</keyword>
<accession>A0A5P2BAB3</accession>
<feature type="region of interest" description="Disordered" evidence="1">
    <location>
        <begin position="1"/>
        <end position="25"/>
    </location>
</feature>
<dbReference type="OrthoDB" id="4309866at2"/>
<dbReference type="EMBL" id="CP029193">
    <property type="protein sequence ID" value="QES27246.1"/>
    <property type="molecule type" value="Genomic_DNA"/>
</dbReference>
<evidence type="ECO:0000313" key="3">
    <source>
        <dbReference type="Proteomes" id="UP000323046"/>
    </source>
</evidence>
<name>A0A5P2BAB3_STRVZ</name>
<evidence type="ECO:0000313" key="2">
    <source>
        <dbReference type="EMBL" id="QES27246.1"/>
    </source>
</evidence>
<reference evidence="2 3" key="1">
    <citation type="submission" date="2018-05" db="EMBL/GenBank/DDBJ databases">
        <title>Streptomyces venezuelae.</title>
        <authorList>
            <person name="Kim W."/>
            <person name="Lee N."/>
            <person name="Cho B.-K."/>
        </authorList>
    </citation>
    <scope>NUCLEOTIDE SEQUENCE [LARGE SCALE GENOMIC DNA]</scope>
    <source>
        <strain evidence="2 3">ATCC 14583</strain>
    </source>
</reference>